<dbReference type="Proteomes" id="UP001165306">
    <property type="component" value="Unassembled WGS sequence"/>
</dbReference>
<dbReference type="EMBL" id="JAMSLR010000018">
    <property type="protein sequence ID" value="MCM8750581.1"/>
    <property type="molecule type" value="Genomic_DNA"/>
</dbReference>
<keyword evidence="3" id="KW-1185">Reference proteome</keyword>
<gene>
    <name evidence="2" type="ORF">NET02_15655</name>
</gene>
<reference evidence="2" key="1">
    <citation type="submission" date="2022-06" db="EMBL/GenBank/DDBJ databases">
        <title>CFH 74404 Thermomicrobiaceae sp.</title>
        <authorList>
            <person name="Ming H."/>
            <person name="Li W.-J."/>
            <person name="Zhao Z."/>
        </authorList>
    </citation>
    <scope>NUCLEOTIDE SEQUENCE</scope>
    <source>
        <strain evidence="2">CFH 74404</strain>
    </source>
</reference>
<evidence type="ECO:0000313" key="3">
    <source>
        <dbReference type="Proteomes" id="UP001165306"/>
    </source>
</evidence>
<dbReference type="GO" id="GO:0016787">
    <property type="term" value="F:hydrolase activity"/>
    <property type="evidence" value="ECO:0007669"/>
    <property type="project" value="UniProtKB-KW"/>
</dbReference>
<comment type="caution">
    <text evidence="2">The sequence shown here is derived from an EMBL/GenBank/DDBJ whole genome shotgun (WGS) entry which is preliminary data.</text>
</comment>
<proteinExistence type="predicted"/>
<sequence>LYQPRPTVRWRFYGRGFYRHPKTANYKMTGPVTVTYRLRETPMGTNGEEFLDAGKNPPDGAIIHYYLKEEPADEVTLSILDEQGKVIRTFSSKSEEPPRVPVQAGMNRFVWDLRHEGATKLEGPAKRDRFEQALEIAVRPRALPGRYQVQLKVGETVLAQPFEVVRDPRLPASDEDLRAQFELKVAIRDRISEVHDAVNRIRRLRKQVEEWEERAKAAGKSDAIAEAAKAFKEKLETLERELVQVDSDKPQPGPARVREKLIALSSMIDESDDRPTKGAHEVYELLAGQVGELLVRLRQVLEEEQRQFSERLAQAGVPALA</sequence>
<dbReference type="AlphaFoldDB" id="A0AA41WCJ3"/>
<evidence type="ECO:0000256" key="1">
    <source>
        <dbReference type="SAM" id="Coils"/>
    </source>
</evidence>
<accession>A0AA41WCJ3</accession>
<evidence type="ECO:0000313" key="2">
    <source>
        <dbReference type="EMBL" id="MCM8750581.1"/>
    </source>
</evidence>
<organism evidence="2 3">
    <name type="scientific">Thermalbibacter longus</name>
    <dbReference type="NCBI Taxonomy" id="2951981"/>
    <lineage>
        <taxon>Bacteria</taxon>
        <taxon>Pseudomonadati</taxon>
        <taxon>Thermomicrobiota</taxon>
        <taxon>Thermomicrobia</taxon>
        <taxon>Thermomicrobiales</taxon>
        <taxon>Thermomicrobiaceae</taxon>
        <taxon>Thermalbibacter</taxon>
    </lineage>
</organism>
<name>A0AA41WCJ3_9BACT</name>
<keyword evidence="2" id="KW-0378">Hydrolase</keyword>
<feature type="non-terminal residue" evidence="2">
    <location>
        <position position="1"/>
    </location>
</feature>
<feature type="coiled-coil region" evidence="1">
    <location>
        <begin position="194"/>
        <end position="248"/>
    </location>
</feature>
<protein>
    <submittedName>
        <fullName evidence="2">Glycosyl hydrolase</fullName>
    </submittedName>
</protein>
<keyword evidence="1" id="KW-0175">Coiled coil</keyword>
<dbReference type="Gene3D" id="2.60.40.4070">
    <property type="match status" value="1"/>
</dbReference>